<keyword evidence="3" id="KW-1185">Reference proteome</keyword>
<sequence length="391" mass="43414">MTHEITAPVLSKASVGDKRREARRRNHAKYNAKRYAMFSHLDIHKPAVAKLNELKASHGLSSVSEVIWRLIQVAESDAGQSFARACTTPLAELTGSDAQPPAQDPAHHNTLTLTGMRVRRISSTSSSVSPFVGSPSLGQQSMMAVLSPAPRTLSPAMVPIAAVPPSPPASDISRLSDDDEAKHSPALPIAKVDHNDDEDDDDDDEDATDDEGEGFAAASQLASLEFQIAHRLQQKQNDAARPQSPPQQLQQLQLQQQQLQQLQLQAVQPNPALSPVLQATAIPAQQSQSQQQQQPQQQMRPVQIQLQPQQLQQHQLQQLQQQQQHMQPQFLAQQHQLVQMQPQQMQQLMQPQIVFMSQPMPHMQLAQMQPSPVFPTMMMQPIQLVQQRQLA</sequence>
<dbReference type="STRING" id="595528.A0A0D2X1J1"/>
<proteinExistence type="predicted"/>
<name>A0A0D2X1J1_CAPO3</name>
<feature type="compositionally biased region" description="Acidic residues" evidence="1">
    <location>
        <begin position="195"/>
        <end position="212"/>
    </location>
</feature>
<dbReference type="EMBL" id="KE346362">
    <property type="protein sequence ID" value="KJE90899.1"/>
    <property type="molecule type" value="Genomic_DNA"/>
</dbReference>
<dbReference type="AlphaFoldDB" id="A0A0D2X1J1"/>
<feature type="compositionally biased region" description="Basic and acidic residues" evidence="1">
    <location>
        <begin position="174"/>
        <end position="183"/>
    </location>
</feature>
<accession>A0A0D2X1J1</accession>
<organism evidence="2 3">
    <name type="scientific">Capsaspora owczarzaki (strain ATCC 30864)</name>
    <dbReference type="NCBI Taxonomy" id="595528"/>
    <lineage>
        <taxon>Eukaryota</taxon>
        <taxon>Filasterea</taxon>
        <taxon>Capsaspora</taxon>
    </lineage>
</organism>
<feature type="region of interest" description="Disordered" evidence="1">
    <location>
        <begin position="284"/>
        <end position="305"/>
    </location>
</feature>
<dbReference type="Proteomes" id="UP000008743">
    <property type="component" value="Unassembled WGS sequence"/>
</dbReference>
<evidence type="ECO:0000256" key="1">
    <source>
        <dbReference type="SAM" id="MobiDB-lite"/>
    </source>
</evidence>
<reference evidence="3" key="1">
    <citation type="submission" date="2011-02" db="EMBL/GenBank/DDBJ databases">
        <title>The Genome Sequence of Capsaspora owczarzaki ATCC 30864.</title>
        <authorList>
            <person name="Russ C."/>
            <person name="Cuomo C."/>
            <person name="Burger G."/>
            <person name="Gray M.W."/>
            <person name="Holland P.W.H."/>
            <person name="King N."/>
            <person name="Lang F.B.F."/>
            <person name="Roger A.J."/>
            <person name="Ruiz-Trillo I."/>
            <person name="Young S.K."/>
            <person name="Zeng Q."/>
            <person name="Gargeya S."/>
            <person name="Alvarado L."/>
            <person name="Berlin A."/>
            <person name="Chapman S.B."/>
            <person name="Chen Z."/>
            <person name="Freedman E."/>
            <person name="Gellesch M."/>
            <person name="Goldberg J."/>
            <person name="Griggs A."/>
            <person name="Gujja S."/>
            <person name="Heilman E."/>
            <person name="Heiman D."/>
            <person name="Howarth C."/>
            <person name="Mehta T."/>
            <person name="Neiman D."/>
            <person name="Pearson M."/>
            <person name="Roberts A."/>
            <person name="Saif S."/>
            <person name="Shea T."/>
            <person name="Shenoy N."/>
            <person name="Sisk P."/>
            <person name="Stolte C."/>
            <person name="Sykes S."/>
            <person name="White J."/>
            <person name="Yandava C."/>
            <person name="Haas B."/>
            <person name="Nusbaum C."/>
            <person name="Birren B."/>
        </authorList>
    </citation>
    <scope>NUCLEOTIDE SEQUENCE</scope>
    <source>
        <strain evidence="3">ATCC 30864</strain>
    </source>
</reference>
<protein>
    <submittedName>
        <fullName evidence="2">Uncharacterized protein</fullName>
    </submittedName>
</protein>
<evidence type="ECO:0000313" key="3">
    <source>
        <dbReference type="Proteomes" id="UP000008743"/>
    </source>
</evidence>
<dbReference type="RefSeq" id="XP_004348882.1">
    <property type="nucleotide sequence ID" value="XM_004348832.2"/>
</dbReference>
<feature type="region of interest" description="Disordered" evidence="1">
    <location>
        <begin position="158"/>
        <end position="212"/>
    </location>
</feature>
<evidence type="ECO:0000313" key="2">
    <source>
        <dbReference type="EMBL" id="KJE90899.1"/>
    </source>
</evidence>
<gene>
    <name evidence="2" type="ORF">CAOG_002132</name>
</gene>
<feature type="region of interest" description="Disordered" evidence="1">
    <location>
        <begin position="1"/>
        <end position="25"/>
    </location>
</feature>
<dbReference type="InParanoid" id="A0A0D2X1J1"/>